<dbReference type="Proteomes" id="UP000469734">
    <property type="component" value="Unassembled WGS sequence"/>
</dbReference>
<feature type="transmembrane region" description="Helical" evidence="8">
    <location>
        <begin position="373"/>
        <end position="390"/>
    </location>
</feature>
<feature type="transmembrane region" description="Helical" evidence="8">
    <location>
        <begin position="285"/>
        <end position="304"/>
    </location>
</feature>
<feature type="transmembrane region" description="Helical" evidence="8">
    <location>
        <begin position="50"/>
        <end position="70"/>
    </location>
</feature>
<sequence length="554" mass="60648">MQGWVSARLDRRPSYQNTIVAALTFALLSILFFHVFDGAAIFFGNSRPRLQSILTLGLSLAGLVALLGLIGQPRLPQARPRALPALLLLTVVFCAIIALFSFANYAWSGDEYAYLFEADTFKALRLWNTPPPLGAPETTTYIWIKDGKWVAQYPPGWPLILALFGGSLPTGRLANGVCTALAAYAVYELVKVRANREAAWLAVLFFVLTPFTLFNGGSLFSHTSAAALSALTMLVSTKSRQSPRMGLMVLLGVCIGLLGMTRNTAALAVIVAVAIDQVRAGRLPTRIVCIGLGGAPFLLGLLAYQYAITGNPMTPVYWYAGRTVDHLYFDWPSIKEGLRHTLLSQSELSLFTSPVILLLWLSAIWKMVKTKTFAASDLIMPLGMLIFVFYPLHPGHRLGPRYYFDFWPLAVVTIGAALPLFTATWRNLYTGALALSVVYAATISAFLVFEMRAVVQNRFDMFELAKAAGLNQALVCASGIDETGSVYAKLESWAAPRNGVELGDPAQVAHKDVIFINCRDLKVELLKAAYPGRALWQYQDGPLKQPGKLLPMTD</sequence>
<keyword evidence="4" id="KW-0808">Transferase</keyword>
<feature type="transmembrane region" description="Helical" evidence="8">
    <location>
        <begin position="428"/>
        <end position="449"/>
    </location>
</feature>
<evidence type="ECO:0000256" key="6">
    <source>
        <dbReference type="ARBA" id="ARBA00022989"/>
    </source>
</evidence>
<keyword evidence="2" id="KW-1003">Cell membrane</keyword>
<dbReference type="Pfam" id="PF13231">
    <property type="entry name" value="PMT_2"/>
    <property type="match status" value="1"/>
</dbReference>
<feature type="transmembrane region" description="Helical" evidence="8">
    <location>
        <begin position="249"/>
        <end position="273"/>
    </location>
</feature>
<feature type="transmembrane region" description="Helical" evidence="8">
    <location>
        <begin position="20"/>
        <end position="44"/>
    </location>
</feature>
<evidence type="ECO:0000256" key="1">
    <source>
        <dbReference type="ARBA" id="ARBA00004651"/>
    </source>
</evidence>
<reference evidence="10 11" key="1">
    <citation type="submission" date="2019-12" db="EMBL/GenBank/DDBJ databases">
        <title>Novel species isolated from a subtropical stream in China.</title>
        <authorList>
            <person name="Lu H."/>
        </authorList>
    </citation>
    <scope>NUCLEOTIDE SEQUENCE [LARGE SCALE GENOMIC DNA]</scope>
    <source>
        <strain evidence="10 11">FT134W</strain>
    </source>
</reference>
<evidence type="ECO:0000256" key="7">
    <source>
        <dbReference type="ARBA" id="ARBA00023136"/>
    </source>
</evidence>
<keyword evidence="3" id="KW-0328">Glycosyltransferase</keyword>
<gene>
    <name evidence="10" type="ORF">GTP56_18270</name>
</gene>
<proteinExistence type="predicted"/>
<evidence type="ECO:0000313" key="11">
    <source>
        <dbReference type="Proteomes" id="UP000469734"/>
    </source>
</evidence>
<accession>A0A7X4H2I2</accession>
<dbReference type="GO" id="GO:0005886">
    <property type="term" value="C:plasma membrane"/>
    <property type="evidence" value="ECO:0007669"/>
    <property type="project" value="UniProtKB-SubCell"/>
</dbReference>
<keyword evidence="6 8" id="KW-1133">Transmembrane helix</keyword>
<evidence type="ECO:0000256" key="2">
    <source>
        <dbReference type="ARBA" id="ARBA00022475"/>
    </source>
</evidence>
<dbReference type="AlphaFoldDB" id="A0A7X4H2I2"/>
<keyword evidence="7 8" id="KW-0472">Membrane</keyword>
<dbReference type="PANTHER" id="PTHR33908">
    <property type="entry name" value="MANNOSYLTRANSFERASE YKCB-RELATED"/>
    <property type="match status" value="1"/>
</dbReference>
<feature type="transmembrane region" description="Helical" evidence="8">
    <location>
        <begin position="198"/>
        <end position="214"/>
    </location>
</feature>
<evidence type="ECO:0000256" key="5">
    <source>
        <dbReference type="ARBA" id="ARBA00022692"/>
    </source>
</evidence>
<feature type="transmembrane region" description="Helical" evidence="8">
    <location>
        <begin position="159"/>
        <end position="186"/>
    </location>
</feature>
<dbReference type="InterPro" id="IPR050297">
    <property type="entry name" value="LipidA_mod_glycosyltrf_83"/>
</dbReference>
<evidence type="ECO:0000313" key="10">
    <source>
        <dbReference type="EMBL" id="MYM74133.1"/>
    </source>
</evidence>
<dbReference type="EMBL" id="WWCR01000020">
    <property type="protein sequence ID" value="MYM74133.1"/>
    <property type="molecule type" value="Genomic_DNA"/>
</dbReference>
<keyword evidence="5 8" id="KW-0812">Transmembrane</keyword>
<evidence type="ECO:0000256" key="3">
    <source>
        <dbReference type="ARBA" id="ARBA00022676"/>
    </source>
</evidence>
<organism evidence="10 11">
    <name type="scientific">Duganella margarita</name>
    <dbReference type="NCBI Taxonomy" id="2692170"/>
    <lineage>
        <taxon>Bacteria</taxon>
        <taxon>Pseudomonadati</taxon>
        <taxon>Pseudomonadota</taxon>
        <taxon>Betaproteobacteria</taxon>
        <taxon>Burkholderiales</taxon>
        <taxon>Oxalobacteraceae</taxon>
        <taxon>Telluria group</taxon>
        <taxon>Duganella</taxon>
    </lineage>
</organism>
<evidence type="ECO:0000256" key="4">
    <source>
        <dbReference type="ARBA" id="ARBA00022679"/>
    </source>
</evidence>
<protein>
    <recommendedName>
        <fullName evidence="9">Glycosyltransferase RgtA/B/C/D-like domain-containing protein</fullName>
    </recommendedName>
</protein>
<dbReference type="InterPro" id="IPR038731">
    <property type="entry name" value="RgtA/B/C-like"/>
</dbReference>
<evidence type="ECO:0000259" key="9">
    <source>
        <dbReference type="Pfam" id="PF13231"/>
    </source>
</evidence>
<dbReference type="GO" id="GO:0009103">
    <property type="term" value="P:lipopolysaccharide biosynthetic process"/>
    <property type="evidence" value="ECO:0007669"/>
    <property type="project" value="UniProtKB-ARBA"/>
</dbReference>
<name>A0A7X4H2I2_9BURK</name>
<feature type="transmembrane region" description="Helical" evidence="8">
    <location>
        <begin position="82"/>
        <end position="107"/>
    </location>
</feature>
<comment type="caution">
    <text evidence="10">The sequence shown here is derived from an EMBL/GenBank/DDBJ whole genome shotgun (WGS) entry which is preliminary data.</text>
</comment>
<dbReference type="GO" id="GO:0016763">
    <property type="term" value="F:pentosyltransferase activity"/>
    <property type="evidence" value="ECO:0007669"/>
    <property type="project" value="TreeGrafter"/>
</dbReference>
<evidence type="ECO:0000256" key="8">
    <source>
        <dbReference type="SAM" id="Phobius"/>
    </source>
</evidence>
<dbReference type="RefSeq" id="WP_161051156.1">
    <property type="nucleotide sequence ID" value="NZ_WWCR01000020.1"/>
</dbReference>
<feature type="transmembrane region" description="Helical" evidence="8">
    <location>
        <begin position="402"/>
        <end position="422"/>
    </location>
</feature>
<dbReference type="PANTHER" id="PTHR33908:SF11">
    <property type="entry name" value="MEMBRANE PROTEIN"/>
    <property type="match status" value="1"/>
</dbReference>
<comment type="subcellular location">
    <subcellularLocation>
        <location evidence="1">Cell membrane</location>
        <topology evidence="1">Multi-pass membrane protein</topology>
    </subcellularLocation>
</comment>
<feature type="domain" description="Glycosyltransferase RgtA/B/C/D-like" evidence="9">
    <location>
        <begin position="159"/>
        <end position="273"/>
    </location>
</feature>
<feature type="transmembrane region" description="Helical" evidence="8">
    <location>
        <begin position="348"/>
        <end position="367"/>
    </location>
</feature>